<comment type="caution">
    <text evidence="1">The sequence shown here is derived from an EMBL/GenBank/DDBJ whole genome shotgun (WGS) entry which is preliminary data.</text>
</comment>
<accession>A0AAD4BEX1</accession>
<reference evidence="1" key="2">
    <citation type="journal article" date="2020" name="Nat. Commun.">
        <title>Large-scale genome sequencing of mycorrhizal fungi provides insights into the early evolution of symbiotic traits.</title>
        <authorList>
            <person name="Miyauchi S."/>
            <person name="Kiss E."/>
            <person name="Kuo A."/>
            <person name="Drula E."/>
            <person name="Kohler A."/>
            <person name="Sanchez-Garcia M."/>
            <person name="Morin E."/>
            <person name="Andreopoulos B."/>
            <person name="Barry K.W."/>
            <person name="Bonito G."/>
            <person name="Buee M."/>
            <person name="Carver A."/>
            <person name="Chen C."/>
            <person name="Cichocki N."/>
            <person name="Clum A."/>
            <person name="Culley D."/>
            <person name="Crous P.W."/>
            <person name="Fauchery L."/>
            <person name="Girlanda M."/>
            <person name="Hayes R.D."/>
            <person name="Keri Z."/>
            <person name="LaButti K."/>
            <person name="Lipzen A."/>
            <person name="Lombard V."/>
            <person name="Magnuson J."/>
            <person name="Maillard F."/>
            <person name="Murat C."/>
            <person name="Nolan M."/>
            <person name="Ohm R.A."/>
            <person name="Pangilinan J."/>
            <person name="Pereira M.F."/>
            <person name="Perotto S."/>
            <person name="Peter M."/>
            <person name="Pfister S."/>
            <person name="Riley R."/>
            <person name="Sitrit Y."/>
            <person name="Stielow J.B."/>
            <person name="Szollosi G."/>
            <person name="Zifcakova L."/>
            <person name="Stursova M."/>
            <person name="Spatafora J.W."/>
            <person name="Tedersoo L."/>
            <person name="Vaario L.M."/>
            <person name="Yamada A."/>
            <person name="Yan M."/>
            <person name="Wang P."/>
            <person name="Xu J."/>
            <person name="Bruns T."/>
            <person name="Baldrian P."/>
            <person name="Vilgalys R."/>
            <person name="Dunand C."/>
            <person name="Henrissat B."/>
            <person name="Grigoriev I.V."/>
            <person name="Hibbett D."/>
            <person name="Nagy L.G."/>
            <person name="Martin F.M."/>
        </authorList>
    </citation>
    <scope>NUCLEOTIDE SEQUENCE</scope>
    <source>
        <strain evidence="1">BED1</strain>
    </source>
</reference>
<dbReference type="EMBL" id="WHUW01000102">
    <property type="protein sequence ID" value="KAF8424770.1"/>
    <property type="molecule type" value="Genomic_DNA"/>
</dbReference>
<sequence length="54" mass="5675">CCSVLENVESSGRQTLWSLIVPCRLTIASANAGCGAHGRDMRLTKSSTARGGPR</sequence>
<proteinExistence type="predicted"/>
<keyword evidence="2" id="KW-1185">Reference proteome</keyword>
<dbReference type="Proteomes" id="UP001194468">
    <property type="component" value="Unassembled WGS sequence"/>
</dbReference>
<evidence type="ECO:0000313" key="2">
    <source>
        <dbReference type="Proteomes" id="UP001194468"/>
    </source>
</evidence>
<reference evidence="1" key="1">
    <citation type="submission" date="2019-10" db="EMBL/GenBank/DDBJ databases">
        <authorList>
            <consortium name="DOE Joint Genome Institute"/>
            <person name="Kuo A."/>
            <person name="Miyauchi S."/>
            <person name="Kiss E."/>
            <person name="Drula E."/>
            <person name="Kohler A."/>
            <person name="Sanchez-Garcia M."/>
            <person name="Andreopoulos B."/>
            <person name="Barry K.W."/>
            <person name="Bonito G."/>
            <person name="Buee M."/>
            <person name="Carver A."/>
            <person name="Chen C."/>
            <person name="Cichocki N."/>
            <person name="Clum A."/>
            <person name="Culley D."/>
            <person name="Crous P.W."/>
            <person name="Fauchery L."/>
            <person name="Girlanda M."/>
            <person name="Hayes R."/>
            <person name="Keri Z."/>
            <person name="LaButti K."/>
            <person name="Lipzen A."/>
            <person name="Lombard V."/>
            <person name="Magnuson J."/>
            <person name="Maillard F."/>
            <person name="Morin E."/>
            <person name="Murat C."/>
            <person name="Nolan M."/>
            <person name="Ohm R."/>
            <person name="Pangilinan J."/>
            <person name="Pereira M."/>
            <person name="Perotto S."/>
            <person name="Peter M."/>
            <person name="Riley R."/>
            <person name="Sitrit Y."/>
            <person name="Stielow B."/>
            <person name="Szollosi G."/>
            <person name="Zifcakova L."/>
            <person name="Stursova M."/>
            <person name="Spatafora J.W."/>
            <person name="Tedersoo L."/>
            <person name="Vaario L.-M."/>
            <person name="Yamada A."/>
            <person name="Yan M."/>
            <person name="Wang P."/>
            <person name="Xu J."/>
            <person name="Bruns T."/>
            <person name="Baldrian P."/>
            <person name="Vilgalys R."/>
            <person name="Henrissat B."/>
            <person name="Grigoriev I.V."/>
            <person name="Hibbett D."/>
            <person name="Nagy L.G."/>
            <person name="Martin F.M."/>
        </authorList>
    </citation>
    <scope>NUCLEOTIDE SEQUENCE</scope>
    <source>
        <strain evidence="1">BED1</strain>
    </source>
</reference>
<evidence type="ECO:0000313" key="1">
    <source>
        <dbReference type="EMBL" id="KAF8424770.1"/>
    </source>
</evidence>
<name>A0AAD4BEX1_BOLED</name>
<dbReference type="AlphaFoldDB" id="A0AAD4BEX1"/>
<protein>
    <submittedName>
        <fullName evidence="1">Uncharacterized protein</fullName>
    </submittedName>
</protein>
<organism evidence="1 2">
    <name type="scientific">Boletus edulis BED1</name>
    <dbReference type="NCBI Taxonomy" id="1328754"/>
    <lineage>
        <taxon>Eukaryota</taxon>
        <taxon>Fungi</taxon>
        <taxon>Dikarya</taxon>
        <taxon>Basidiomycota</taxon>
        <taxon>Agaricomycotina</taxon>
        <taxon>Agaricomycetes</taxon>
        <taxon>Agaricomycetidae</taxon>
        <taxon>Boletales</taxon>
        <taxon>Boletineae</taxon>
        <taxon>Boletaceae</taxon>
        <taxon>Boletoideae</taxon>
        <taxon>Boletus</taxon>
    </lineage>
</organism>
<feature type="non-terminal residue" evidence="1">
    <location>
        <position position="54"/>
    </location>
</feature>
<gene>
    <name evidence="1" type="ORF">L210DRAFT_3568051</name>
</gene>